<keyword evidence="1" id="KW-1133">Transmembrane helix</keyword>
<keyword evidence="1" id="KW-0812">Transmembrane</keyword>
<name>A0ABV0EKL7_9ENTE</name>
<keyword evidence="1" id="KW-0472">Membrane</keyword>
<proteinExistence type="predicted"/>
<reference evidence="2 3" key="2">
    <citation type="submission" date="2024-02" db="EMBL/GenBank/DDBJ databases">
        <title>The Genome Sequence of Enterococcus sp. DIV0159.</title>
        <authorList>
            <person name="Earl A."/>
            <person name="Manson A."/>
            <person name="Gilmore M."/>
            <person name="Sanders J."/>
            <person name="Shea T."/>
            <person name="Howe W."/>
            <person name="Livny J."/>
            <person name="Cuomo C."/>
            <person name="Neafsey D."/>
            <person name="Birren B."/>
        </authorList>
    </citation>
    <scope>NUCLEOTIDE SEQUENCE [LARGE SCALE GENOMIC DNA]</scope>
    <source>
        <strain evidence="2 3">665A</strain>
    </source>
</reference>
<dbReference type="RefSeq" id="WP_207705333.1">
    <property type="nucleotide sequence ID" value="NZ_JAFREL020000001.1"/>
</dbReference>
<evidence type="ECO:0008006" key="4">
    <source>
        <dbReference type="Google" id="ProtNLM"/>
    </source>
</evidence>
<feature type="transmembrane region" description="Helical" evidence="1">
    <location>
        <begin position="126"/>
        <end position="151"/>
    </location>
</feature>
<dbReference type="InterPro" id="IPR009214">
    <property type="entry name" value="DUF1129"/>
</dbReference>
<comment type="caution">
    <text evidence="2">The sequence shown here is derived from an EMBL/GenBank/DDBJ whole genome shotgun (WGS) entry which is preliminary data.</text>
</comment>
<feature type="transmembrane region" description="Helical" evidence="1">
    <location>
        <begin position="101"/>
        <end position="120"/>
    </location>
</feature>
<gene>
    <name evidence="2" type="ORF">JZO67_001100</name>
</gene>
<dbReference type="Proteomes" id="UP000664357">
    <property type="component" value="Unassembled WGS sequence"/>
</dbReference>
<dbReference type="Pfam" id="PF06570">
    <property type="entry name" value="DUF1129"/>
    <property type="match status" value="1"/>
</dbReference>
<feature type="transmembrane region" description="Helical" evidence="1">
    <location>
        <begin position="198"/>
        <end position="218"/>
    </location>
</feature>
<organism evidence="2 3">
    <name type="scientific">Candidatus Enterococcus ferrettii</name>
    <dbReference type="NCBI Taxonomy" id="2815324"/>
    <lineage>
        <taxon>Bacteria</taxon>
        <taxon>Bacillati</taxon>
        <taxon>Bacillota</taxon>
        <taxon>Bacilli</taxon>
        <taxon>Lactobacillales</taxon>
        <taxon>Enterococcaceae</taxon>
        <taxon>Enterococcus</taxon>
    </lineage>
</organism>
<keyword evidence="3" id="KW-1185">Reference proteome</keyword>
<evidence type="ECO:0000313" key="2">
    <source>
        <dbReference type="EMBL" id="MEO1769161.1"/>
    </source>
</evidence>
<reference evidence="2 3" key="1">
    <citation type="submission" date="2021-03" db="EMBL/GenBank/DDBJ databases">
        <authorList>
            <person name="Gilmore M.S."/>
            <person name="Schwartzman J."/>
            <person name="Van Tyne D."/>
            <person name="Martin M."/>
            <person name="Earl A.M."/>
            <person name="Manson A.L."/>
            <person name="Straub T."/>
            <person name="Salamzade R."/>
            <person name="Saavedra J."/>
            <person name="Lebreton F."/>
            <person name="Prichula J."/>
            <person name="Schaufler K."/>
            <person name="Gaca A."/>
            <person name="Sgardioli B."/>
            <person name="Wagenaar J."/>
            <person name="Strong T."/>
        </authorList>
    </citation>
    <scope>NUCLEOTIDE SEQUENCE [LARGE SCALE GENOMIC DNA]</scope>
    <source>
        <strain evidence="2 3">665A</strain>
    </source>
</reference>
<evidence type="ECO:0000256" key="1">
    <source>
        <dbReference type="SAM" id="Phobius"/>
    </source>
</evidence>
<sequence>MEPEKLQELATKNRELESQLTKRNQQYIFDLKKSLEAANFTIEQQEEALYDMLPTLVAEQKTGKTARQLFGTVSERLEAIVNKPVKNELATKPVLMWLDNFMFLFGLLALISGAMALFVSRGTQTATYGLTALVVASATGGLVFYFMYLFVYQYEQPGADKSKKPKTWKTILILGSMTLVWFLIFNGAVFLPSSLNPIIDPLVLAVLGGIALAARYFLKKRFGIVSSLAGPRPQK</sequence>
<dbReference type="EMBL" id="JAFREL020000001">
    <property type="protein sequence ID" value="MEO1769161.1"/>
    <property type="molecule type" value="Genomic_DNA"/>
</dbReference>
<evidence type="ECO:0000313" key="3">
    <source>
        <dbReference type="Proteomes" id="UP000664357"/>
    </source>
</evidence>
<feature type="transmembrane region" description="Helical" evidence="1">
    <location>
        <begin position="171"/>
        <end position="192"/>
    </location>
</feature>
<protein>
    <recommendedName>
        <fullName evidence="4">DUF1129 domain-containing protein</fullName>
    </recommendedName>
</protein>
<accession>A0ABV0EKL7</accession>
<dbReference type="SUPFAM" id="SSF158560">
    <property type="entry name" value="BH3980-like"/>
    <property type="match status" value="1"/>
</dbReference>
<dbReference type="PIRSF" id="PIRSF033111">
    <property type="entry name" value="UCP033111"/>
    <property type="match status" value="1"/>
</dbReference>